<dbReference type="EMBL" id="FJ600267">
    <property type="protein sequence ID" value="ACU45275.1"/>
    <property type="molecule type" value="mRNA"/>
</dbReference>
<reference evidence="4" key="1">
    <citation type="submission" date="2008-12" db="EMBL/GenBank/DDBJ databases">
        <authorList>
            <person name="Zhang H."/>
            <person name="Lin S."/>
        </authorList>
    </citation>
    <scope>NUCLEOTIDE SEQUENCE</scope>
    <source>
        <strain evidence="4">CCMP1975</strain>
    </source>
</reference>
<evidence type="ECO:0000259" key="3">
    <source>
        <dbReference type="SMART" id="SM00672"/>
    </source>
</evidence>
<keyword evidence="2" id="KW-0808">Transferase</keyword>
<evidence type="ECO:0000256" key="2">
    <source>
        <dbReference type="ARBA" id="ARBA00022679"/>
    </source>
</evidence>
<evidence type="ECO:0000313" key="4">
    <source>
        <dbReference type="EMBL" id="ACU45275.1"/>
    </source>
</evidence>
<dbReference type="PANTHER" id="PTHR12203">
    <property type="entry name" value="KDEL LYS-ASP-GLU-LEU CONTAINING - RELATED"/>
    <property type="match status" value="1"/>
</dbReference>
<dbReference type="InterPro" id="IPR006598">
    <property type="entry name" value="CAP10"/>
</dbReference>
<dbReference type="PANTHER" id="PTHR12203:SF35">
    <property type="entry name" value="PROTEIN O-GLUCOSYLTRANSFERASE 1"/>
    <property type="match status" value="1"/>
</dbReference>
<sequence length="321" mass="36873">KREKRHWHERQPKLFWRGSDTGCLLEGTCSSMLQCHCANWTAHNWALFPRSRLVLSSMLSPDRIDALYTKNVVHQSCAETFDASNLWVDEIIPPEHHVEYKYLIYIDGASFSDRLYWLMLSESLIFKSESQLRVWIDGGLTPWEHYVPVRENLTDIFEKLDWARDNDDHAEAIATKGTRFAMHYMTLDSTLYFLYRSLVRLSKLANIDSEDEETSFSRSDDDGDTSHDAEYVEGLKDPMSAARASSRDRTRAIAKAMGEGDVSCWSFGFTPEFCCNVDVFGDDGNQECWDGFFTFGICCVGPLGSRDFWKQLDAQGHFTGK</sequence>
<dbReference type="GO" id="GO:0016740">
    <property type="term" value="F:transferase activity"/>
    <property type="evidence" value="ECO:0007669"/>
    <property type="project" value="UniProtKB-KW"/>
</dbReference>
<name>E8Z745_KARVE</name>
<evidence type="ECO:0000256" key="1">
    <source>
        <dbReference type="ARBA" id="ARBA00010118"/>
    </source>
</evidence>
<comment type="similarity">
    <text evidence="1">Belongs to the glycosyltransferase 90 family.</text>
</comment>
<dbReference type="AlphaFoldDB" id="E8Z745"/>
<feature type="domain" description="Glycosyl transferase CAP10" evidence="3">
    <location>
        <begin position="3"/>
        <end position="208"/>
    </location>
</feature>
<dbReference type="SMART" id="SM00672">
    <property type="entry name" value="CAP10"/>
    <property type="match status" value="1"/>
</dbReference>
<organism evidence="4">
    <name type="scientific">Karlodinium veneficum</name>
    <name type="common">Dinoflagellate</name>
    <name type="synonym">Karlodinium micrum</name>
    <dbReference type="NCBI Taxonomy" id="407301"/>
    <lineage>
        <taxon>Eukaryota</taxon>
        <taxon>Sar</taxon>
        <taxon>Alveolata</taxon>
        <taxon>Dinophyceae</taxon>
        <taxon>Gymnodiniales</taxon>
        <taxon>Kareniaceae</taxon>
        <taxon>Karlodinium</taxon>
    </lineage>
</organism>
<proteinExistence type="evidence at transcript level"/>
<reference evidence="4" key="2">
    <citation type="book" date="2010" name="PROCEEDINGS OF 13TH INTERNATIONAL CONFERENCE ON HARMFUL ALGAE" publisher="International Society For The Study of Harmful Algae" city="Hong Kong, China">
        <title>Dinoflagellate meta-transcriptomics enabled by spliced leader.</title>
        <editorList>
            <person name="Unknown A."/>
        </editorList>
        <authorList>
            <person name="Lin S."/>
            <person name="Zhang H."/>
        </authorList>
    </citation>
    <scope>NUCLEOTIDE SEQUENCE</scope>
    <source>
        <strain evidence="4">CCMP1975</strain>
    </source>
</reference>
<protein>
    <submittedName>
        <fullName evidence="4">Ktel (Lys-tyr-glu-leu) containing 1</fullName>
    </submittedName>
</protein>
<dbReference type="Pfam" id="PF05686">
    <property type="entry name" value="Glyco_transf_90"/>
    <property type="match status" value="1"/>
</dbReference>
<feature type="non-terminal residue" evidence="4">
    <location>
        <position position="1"/>
    </location>
</feature>
<accession>E8Z745</accession>
<feature type="non-terminal residue" evidence="4">
    <location>
        <position position="321"/>
    </location>
</feature>
<dbReference type="InterPro" id="IPR051091">
    <property type="entry name" value="O-Glucosyltr/Glycosyltrsf_90"/>
</dbReference>